<dbReference type="GO" id="GO:0016787">
    <property type="term" value="F:hydrolase activity"/>
    <property type="evidence" value="ECO:0007669"/>
    <property type="project" value="UniProtKB-KW"/>
</dbReference>
<dbReference type="PANTHER" id="PTHR43433:SF5">
    <property type="entry name" value="AB HYDROLASE-1 DOMAIN-CONTAINING PROTEIN"/>
    <property type="match status" value="1"/>
</dbReference>
<protein>
    <submittedName>
        <fullName evidence="2">Alpha/beta fold hydrolase</fullName>
    </submittedName>
</protein>
<keyword evidence="3" id="KW-1185">Reference proteome</keyword>
<dbReference type="SUPFAM" id="SSF53474">
    <property type="entry name" value="alpha/beta-Hydrolases"/>
    <property type="match status" value="1"/>
</dbReference>
<name>A0A418WUM8_9SPHN</name>
<evidence type="ECO:0000313" key="2">
    <source>
        <dbReference type="EMBL" id="RJF96400.1"/>
    </source>
</evidence>
<dbReference type="InterPro" id="IPR050471">
    <property type="entry name" value="AB_hydrolase"/>
</dbReference>
<dbReference type="RefSeq" id="WP_119759121.1">
    <property type="nucleotide sequence ID" value="NZ_QYUM01000001.1"/>
</dbReference>
<dbReference type="AlphaFoldDB" id="A0A418WUM8"/>
<reference evidence="2 3" key="1">
    <citation type="submission" date="2018-09" db="EMBL/GenBank/DDBJ databases">
        <authorList>
            <person name="Zhu H."/>
        </authorList>
    </citation>
    <scope>NUCLEOTIDE SEQUENCE [LARGE SCALE GENOMIC DNA]</scope>
    <source>
        <strain evidence="2 3">K2R01-6</strain>
    </source>
</reference>
<dbReference type="InterPro" id="IPR000073">
    <property type="entry name" value="AB_hydrolase_1"/>
</dbReference>
<sequence length="273" mass="29133">MPVLSIGQSEIYYEDQGEGPAIVFAHGIGGNHASWYQQVAAFARSYRVITFDHRGFGRSTDVENAGRSAFESDLRALLDHLDISETVLVGQSMGGGTCISFATAYPERVRALVIASSLHAIAEPDDVAPLMDAARAATADMSQLERVLDATFRAANPEQAALYAAIASFNRVDRRSLTGTWPMLVAPEAVGGGKPVLFVAGLDDVLFPVEAVRRVQARVPGSFLVEISAGHSVFFERGDEFNDSVLSFLAACGIRGVRRSAHSNAAGYTAPAQ</sequence>
<keyword evidence="2" id="KW-0378">Hydrolase</keyword>
<evidence type="ECO:0000313" key="3">
    <source>
        <dbReference type="Proteomes" id="UP000286100"/>
    </source>
</evidence>
<proteinExistence type="predicted"/>
<accession>A0A418WUM8</accession>
<dbReference type="OrthoDB" id="8680283at2"/>
<feature type="domain" description="AB hydrolase-1" evidence="1">
    <location>
        <begin position="20"/>
        <end position="136"/>
    </location>
</feature>
<dbReference type="Gene3D" id="3.40.50.1820">
    <property type="entry name" value="alpha/beta hydrolase"/>
    <property type="match status" value="1"/>
</dbReference>
<evidence type="ECO:0000259" key="1">
    <source>
        <dbReference type="Pfam" id="PF00561"/>
    </source>
</evidence>
<dbReference type="Pfam" id="PF00561">
    <property type="entry name" value="Abhydrolase_1"/>
    <property type="match status" value="1"/>
</dbReference>
<gene>
    <name evidence="2" type="ORF">D3876_00155</name>
</gene>
<dbReference type="InterPro" id="IPR029058">
    <property type="entry name" value="AB_hydrolase_fold"/>
</dbReference>
<dbReference type="PRINTS" id="PR00111">
    <property type="entry name" value="ABHYDROLASE"/>
</dbReference>
<dbReference type="EMBL" id="QYUM01000001">
    <property type="protein sequence ID" value="RJF96400.1"/>
    <property type="molecule type" value="Genomic_DNA"/>
</dbReference>
<organism evidence="2 3">
    <name type="scientific">Sphingomonas cavernae</name>
    <dbReference type="NCBI Taxonomy" id="2320861"/>
    <lineage>
        <taxon>Bacteria</taxon>
        <taxon>Pseudomonadati</taxon>
        <taxon>Pseudomonadota</taxon>
        <taxon>Alphaproteobacteria</taxon>
        <taxon>Sphingomonadales</taxon>
        <taxon>Sphingomonadaceae</taxon>
        <taxon>Sphingomonas</taxon>
    </lineage>
</organism>
<dbReference type="Proteomes" id="UP000286100">
    <property type="component" value="Unassembled WGS sequence"/>
</dbReference>
<comment type="caution">
    <text evidence="2">The sequence shown here is derived from an EMBL/GenBank/DDBJ whole genome shotgun (WGS) entry which is preliminary data.</text>
</comment>
<dbReference type="PANTHER" id="PTHR43433">
    <property type="entry name" value="HYDROLASE, ALPHA/BETA FOLD FAMILY PROTEIN"/>
    <property type="match status" value="1"/>
</dbReference>